<comment type="similarity">
    <text evidence="2">Belongs to the SPCS2 family.</text>
</comment>
<dbReference type="Pfam" id="PF06703">
    <property type="entry name" value="SPC25"/>
    <property type="match status" value="2"/>
</dbReference>
<keyword evidence="7 10" id="KW-0472">Membrane</keyword>
<dbReference type="GO" id="GO:0045047">
    <property type="term" value="P:protein targeting to ER"/>
    <property type="evidence" value="ECO:0007669"/>
    <property type="project" value="TreeGrafter"/>
</dbReference>
<evidence type="ECO:0000256" key="7">
    <source>
        <dbReference type="ARBA" id="ARBA00023136"/>
    </source>
</evidence>
<sequence length="287" mass="31087">MAPRSRKGRSSPSPAPPASNGDTPPPPPPKEEQSAPHRSSIDALLVPVSAAEREEVKVNNASATDMKHACDDALKRFLSRPDLFKQIHTHTDVRLALGWLSVLVAGATGLYGWKIPFEQSKPAVWAGVILDHAFLGEIHSLPISLETAFSCLAFSTRLGTVSPTSNRSPHFGSYVVLTVVQTLYAYFVEGDTVFVGRRKTFDKRIVTERITITAKPTPSSPSSPPGYALGLAYVRSAAGGKTLLGKGRAAEERPFTAFFDEAGVMDQERFERWVGEVVGRVMDGKAE</sequence>
<keyword evidence="6 10" id="KW-1133">Transmembrane helix</keyword>
<dbReference type="AlphaFoldDB" id="A0A2G8RNJ0"/>
<evidence type="ECO:0000256" key="9">
    <source>
        <dbReference type="SAM" id="MobiDB-lite"/>
    </source>
</evidence>
<comment type="caution">
    <text evidence="11">The sequence shown here is derived from an EMBL/GenBank/DDBJ whole genome shotgun (WGS) entry which is preliminary data.</text>
</comment>
<dbReference type="GO" id="GO:0006465">
    <property type="term" value="P:signal peptide processing"/>
    <property type="evidence" value="ECO:0007669"/>
    <property type="project" value="InterPro"/>
</dbReference>
<evidence type="ECO:0000256" key="2">
    <source>
        <dbReference type="ARBA" id="ARBA00007324"/>
    </source>
</evidence>
<keyword evidence="5" id="KW-0256">Endoplasmic reticulum</keyword>
<feature type="region of interest" description="Disordered" evidence="9">
    <location>
        <begin position="1"/>
        <end position="40"/>
    </location>
</feature>
<evidence type="ECO:0000256" key="4">
    <source>
        <dbReference type="ARBA" id="ARBA00022692"/>
    </source>
</evidence>
<feature type="transmembrane region" description="Helical" evidence="10">
    <location>
        <begin position="95"/>
        <end position="113"/>
    </location>
</feature>
<evidence type="ECO:0000256" key="6">
    <source>
        <dbReference type="ARBA" id="ARBA00022989"/>
    </source>
</evidence>
<dbReference type="InterPro" id="IPR009582">
    <property type="entry name" value="Spc2/SPCS2"/>
</dbReference>
<dbReference type="OrthoDB" id="29558at2759"/>
<keyword evidence="12" id="KW-1185">Reference proteome</keyword>
<evidence type="ECO:0000256" key="5">
    <source>
        <dbReference type="ARBA" id="ARBA00022824"/>
    </source>
</evidence>
<evidence type="ECO:0000256" key="10">
    <source>
        <dbReference type="SAM" id="Phobius"/>
    </source>
</evidence>
<organism evidence="11 12">
    <name type="scientific">Ganoderma sinense ZZ0214-1</name>
    <dbReference type="NCBI Taxonomy" id="1077348"/>
    <lineage>
        <taxon>Eukaryota</taxon>
        <taxon>Fungi</taxon>
        <taxon>Dikarya</taxon>
        <taxon>Basidiomycota</taxon>
        <taxon>Agaricomycotina</taxon>
        <taxon>Agaricomycetes</taxon>
        <taxon>Polyporales</taxon>
        <taxon>Polyporaceae</taxon>
        <taxon>Ganoderma</taxon>
    </lineage>
</organism>
<evidence type="ECO:0000256" key="8">
    <source>
        <dbReference type="ARBA" id="ARBA00045608"/>
    </source>
</evidence>
<protein>
    <recommendedName>
        <fullName evidence="3">Signal peptidase complex subunit 2</fullName>
    </recommendedName>
</protein>
<reference evidence="11 12" key="1">
    <citation type="journal article" date="2015" name="Sci. Rep.">
        <title>Chromosome-level genome map provides insights into diverse defense mechanisms in the medicinal fungus Ganoderma sinense.</title>
        <authorList>
            <person name="Zhu Y."/>
            <person name="Xu J."/>
            <person name="Sun C."/>
            <person name="Zhou S."/>
            <person name="Xu H."/>
            <person name="Nelson D.R."/>
            <person name="Qian J."/>
            <person name="Song J."/>
            <person name="Luo H."/>
            <person name="Xiang L."/>
            <person name="Li Y."/>
            <person name="Xu Z."/>
            <person name="Ji A."/>
            <person name="Wang L."/>
            <person name="Lu S."/>
            <person name="Hayward A."/>
            <person name="Sun W."/>
            <person name="Li X."/>
            <person name="Schwartz D.C."/>
            <person name="Wang Y."/>
            <person name="Chen S."/>
        </authorList>
    </citation>
    <scope>NUCLEOTIDE SEQUENCE [LARGE SCALE GENOMIC DNA]</scope>
    <source>
        <strain evidence="11 12">ZZ0214-1</strain>
    </source>
</reference>
<proteinExistence type="inferred from homology"/>
<accession>A0A2G8RNJ0</accession>
<evidence type="ECO:0000313" key="11">
    <source>
        <dbReference type="EMBL" id="PIL23092.1"/>
    </source>
</evidence>
<dbReference type="Proteomes" id="UP000230002">
    <property type="component" value="Unassembled WGS sequence"/>
</dbReference>
<feature type="compositionally biased region" description="Pro residues" evidence="9">
    <location>
        <begin position="13"/>
        <end position="28"/>
    </location>
</feature>
<evidence type="ECO:0000256" key="3">
    <source>
        <dbReference type="ARBA" id="ARBA00017057"/>
    </source>
</evidence>
<dbReference type="STRING" id="1077348.A0A2G8RNJ0"/>
<keyword evidence="4 10" id="KW-0812">Transmembrane</keyword>
<dbReference type="EMBL" id="AYKW01000068">
    <property type="protein sequence ID" value="PIL23092.1"/>
    <property type="molecule type" value="Genomic_DNA"/>
</dbReference>
<dbReference type="PANTHER" id="PTHR13085:SF0">
    <property type="entry name" value="SIGNAL PEPTIDASE COMPLEX SUBUNIT 2"/>
    <property type="match status" value="1"/>
</dbReference>
<evidence type="ECO:0000313" key="12">
    <source>
        <dbReference type="Proteomes" id="UP000230002"/>
    </source>
</evidence>
<evidence type="ECO:0000256" key="1">
    <source>
        <dbReference type="ARBA" id="ARBA00004477"/>
    </source>
</evidence>
<name>A0A2G8RNJ0_9APHY</name>
<comment type="subcellular location">
    <subcellularLocation>
        <location evidence="1">Endoplasmic reticulum membrane</location>
        <topology evidence="1">Multi-pass membrane protein</topology>
    </subcellularLocation>
</comment>
<dbReference type="PANTHER" id="PTHR13085">
    <property type="entry name" value="MICROSOMAL SIGNAL PEPTIDASE 25 KDA SUBUNIT"/>
    <property type="match status" value="1"/>
</dbReference>
<comment type="function">
    <text evidence="8">Component of the signal peptidase complex (SPC) which catalyzes the cleavage of N-terminal signal sequences from nascent proteins as they are translocated into the lumen of the endoplasmic reticulum. Enhances the enzymatic activity of SPC and facilitates the interactions between different components of the translocation site.</text>
</comment>
<dbReference type="GO" id="GO:0005787">
    <property type="term" value="C:signal peptidase complex"/>
    <property type="evidence" value="ECO:0007669"/>
    <property type="project" value="InterPro"/>
</dbReference>
<gene>
    <name evidence="11" type="ORF">GSI_14400</name>
</gene>